<dbReference type="Gene3D" id="3.50.30.10">
    <property type="entry name" value="Phosphohistidine domain"/>
    <property type="match status" value="1"/>
</dbReference>
<dbReference type="InterPro" id="IPR010121">
    <property type="entry name" value="Pyruvate_phosphate_dikinase"/>
</dbReference>
<dbReference type="GO" id="GO:0005524">
    <property type="term" value="F:ATP binding"/>
    <property type="evidence" value="ECO:0007669"/>
    <property type="project" value="InterPro"/>
</dbReference>
<dbReference type="SUPFAM" id="SSF56059">
    <property type="entry name" value="Glutathione synthetase ATP-binding domain-like"/>
    <property type="match status" value="1"/>
</dbReference>
<evidence type="ECO:0000313" key="3">
    <source>
        <dbReference type="EMBL" id="SPD76131.1"/>
    </source>
</evidence>
<proteinExistence type="predicted"/>
<sequence length="1394" mass="159961">MASKALEVNIALSQVEVVVDKRYEVLNEVMGKFYGLRKGLQTFLEEMCHPYRNWEFIVQEARNFSLNYIHVLKSHPKGPDAARLYVDIFFETIESTVSDQVRVDATDNLLIFMQKIIKTSGTELNRFLWVIDYAFKRITEYADDIFFLFVKSFYQLNKIADSLLQAFSEDHDFGVVNRLIHKYYIHTYNYWINHTDPLEGFEAGSGVAVTDTALKEIFETISHKLLKKCLNQLEELFRSSDYSARNTLEKMIELPGFGQIVSIYSRVPQKIINAVPEERQANQWKLIFLLLIMNNKGLSSIHEEALRDINRTLAWLISKEDISVIKRFLDKTFAMLKESAGKYPGTALSCILNMGHGVYKTDEGDLVDMFIDSVVSIDFQFPEIKGVGDDWQIRVNPNHIQNIRVWLELIGLNPKWSKKLLSSLIINLSIGGVFIKDTDLFPRDITRLLNRDIGPAYNLVKQLARLFPTYFNDIGAEGNLRDISTEIDELGHRKDILIHFLRKQSHVESSNQIILLMEAVLNFWRIGSKAVVMPFVPPNIYNQIETEGSYIDGVHILISNLFDVKGWSAISDLLDVQEDEIKTLACNLHGVSDLDIKRVELAVHLYKLLYQKYHLGFTEMTSYLSQLQSSGLPELETLKKGLEEKVAKRRLKLLLGYLEKLERVILASEDYEIREDIYRKRHFTVDIPSMYGSYHEMKFDALGLTFRLESIINVLFEEIVESLNLVVITRATISEIHEYLRLFDWALRLDGINSSELARQLDVLAHALEIRSFSATQYLDIFRGFTQAVNNIVSDYFNNIHQENLLTIFNRISIEKLMPKYLPQDQSVDMERLVHRVTEVFLRERIASSLGLQQLDIFLSRIMTTLYRQLNELSEDMLQMLLSSDPQKAITPIYPPKSGVLNIIHLGNKGLNLVKMKTFGLPVPPGFIITTEVFRCRKIIEYYNPAKKRFKEQVSNEISALEKITGKSFGDPKNPLLLSVRSGSSISLPGMMETFLNVGINEDIVQGMINITGNKWFSWDTYRRFLQSYGMAFGLSRNNFDDIIAGFKKSFDIPYKRDFSGNQMYDVAQAYKELLFKNNIVLENSPLEQLFIAIDKVFDSWYSLKATTFRKILSISDDWGTAVTIQTMVFGNFSPTSGSGVIFTHNPRWSGDMVQLWGDFTTGDQGEDVVSGLVRTQPISKTQAEAENRPVETSLEVMFPQIYRVMKEWAMKIFYEKDMGPQEMEFTFEGPDRKDLYFLQTRDMVIRQRRKVYSFDFSDQQPAKLLDHGIGVSGGAMTGRVVFSLEEIRRWRKVEPETPLIMVRTDTVPDDIKEIYEADGLLTARGGSTSHAAIVAHRLGKTCVVGCSKLICNERDSFCSMEQNKLKSGDFLSINGLEGSVYLGKLKIRETEGM</sequence>
<feature type="domain" description="Pyruvate phosphate dikinase AMP/ATP-binding" evidence="2">
    <location>
        <begin position="948"/>
        <end position="1183"/>
    </location>
</feature>
<gene>
    <name evidence="3" type="ORF">PITCH_A840017</name>
</gene>
<dbReference type="SUPFAM" id="SSF52009">
    <property type="entry name" value="Phosphohistidine domain"/>
    <property type="match status" value="1"/>
</dbReference>
<dbReference type="GO" id="GO:0050242">
    <property type="term" value="F:pyruvate, phosphate dikinase activity"/>
    <property type="evidence" value="ECO:0007669"/>
    <property type="project" value="InterPro"/>
</dbReference>
<dbReference type="Gene3D" id="3.30.470.20">
    <property type="entry name" value="ATP-grasp fold, B domain"/>
    <property type="match status" value="1"/>
</dbReference>
<dbReference type="PANTHER" id="PTHR22931">
    <property type="entry name" value="PHOSPHOENOLPYRUVATE DIKINASE-RELATED"/>
    <property type="match status" value="1"/>
</dbReference>
<evidence type="ECO:0000259" key="1">
    <source>
        <dbReference type="Pfam" id="PF00391"/>
    </source>
</evidence>
<dbReference type="Gene3D" id="1.20.80.30">
    <property type="match status" value="1"/>
</dbReference>
<keyword evidence="3" id="KW-0808">Transferase</keyword>
<dbReference type="Pfam" id="PF00391">
    <property type="entry name" value="PEP-utilizers"/>
    <property type="match status" value="1"/>
</dbReference>
<dbReference type="InterPro" id="IPR013815">
    <property type="entry name" value="ATP_grasp_subdomain_1"/>
</dbReference>
<dbReference type="InterPro" id="IPR008279">
    <property type="entry name" value="PEP-util_enz_mobile_dom"/>
</dbReference>
<dbReference type="Pfam" id="PF01326">
    <property type="entry name" value="PPDK_N"/>
    <property type="match status" value="1"/>
</dbReference>
<dbReference type="Gene3D" id="3.30.1490.20">
    <property type="entry name" value="ATP-grasp fold, A domain"/>
    <property type="match status" value="1"/>
</dbReference>
<reference evidence="3" key="1">
    <citation type="submission" date="2018-01" db="EMBL/GenBank/DDBJ databases">
        <authorList>
            <person name="Regsiter A."/>
            <person name="William W."/>
        </authorList>
    </citation>
    <scope>NUCLEOTIDE SEQUENCE</scope>
    <source>
        <strain evidence="3">TRIP AH-1</strain>
    </source>
</reference>
<dbReference type="InterPro" id="IPR036637">
    <property type="entry name" value="Phosphohistidine_dom_sf"/>
</dbReference>
<feature type="domain" description="PEP-utilising enzyme mobile" evidence="1">
    <location>
        <begin position="1299"/>
        <end position="1379"/>
    </location>
</feature>
<accession>A0A445N357</accession>
<name>A0A445N357_9BACT</name>
<keyword evidence="3" id="KW-0670">Pyruvate</keyword>
<dbReference type="GO" id="GO:0016301">
    <property type="term" value="F:kinase activity"/>
    <property type="evidence" value="ECO:0007669"/>
    <property type="project" value="UniProtKB-KW"/>
</dbReference>
<dbReference type="PANTHER" id="PTHR22931:SF9">
    <property type="entry name" value="PYRUVATE, PHOSPHATE DIKINASE 1, CHLOROPLASTIC"/>
    <property type="match status" value="1"/>
</dbReference>
<organism evidence="3">
    <name type="scientific">uncultured Desulfobacterium sp</name>
    <dbReference type="NCBI Taxonomy" id="201089"/>
    <lineage>
        <taxon>Bacteria</taxon>
        <taxon>Pseudomonadati</taxon>
        <taxon>Thermodesulfobacteriota</taxon>
        <taxon>Desulfobacteria</taxon>
        <taxon>Desulfobacterales</taxon>
        <taxon>Desulfobacteriaceae</taxon>
        <taxon>Desulfobacterium</taxon>
        <taxon>environmental samples</taxon>
    </lineage>
</organism>
<dbReference type="InterPro" id="IPR002192">
    <property type="entry name" value="PPDK_AMP/ATP-bd"/>
</dbReference>
<evidence type="ECO:0000259" key="2">
    <source>
        <dbReference type="Pfam" id="PF01326"/>
    </source>
</evidence>
<keyword evidence="3" id="KW-0418">Kinase</keyword>
<dbReference type="EMBL" id="OJIN01000230">
    <property type="protein sequence ID" value="SPD76131.1"/>
    <property type="molecule type" value="Genomic_DNA"/>
</dbReference>
<protein>
    <submittedName>
        <fullName evidence="3">Pyruvate phosphate dikinase PEP/pyruvate-binding protein</fullName>
    </submittedName>
</protein>